<dbReference type="Pfam" id="PF00665">
    <property type="entry name" value="rve"/>
    <property type="match status" value="1"/>
</dbReference>
<dbReference type="AlphaFoldDB" id="A0A099W412"/>
<evidence type="ECO:0000313" key="2">
    <source>
        <dbReference type="EMBL" id="KGL40489.1"/>
    </source>
</evidence>
<keyword evidence="3" id="KW-1185">Reference proteome</keyword>
<evidence type="ECO:0000313" key="3">
    <source>
        <dbReference type="Proteomes" id="UP000029844"/>
    </source>
</evidence>
<dbReference type="Gene3D" id="3.30.420.10">
    <property type="entry name" value="Ribonuclease H-like superfamily/Ribonuclease H"/>
    <property type="match status" value="1"/>
</dbReference>
<proteinExistence type="predicted"/>
<dbReference type="Proteomes" id="UP000029844">
    <property type="component" value="Unassembled WGS sequence"/>
</dbReference>
<dbReference type="InterPro" id="IPR036397">
    <property type="entry name" value="RNaseH_sf"/>
</dbReference>
<name>A0A099W412_9LIST</name>
<organism evidence="2 3">
    <name type="scientific">Listeria booriae</name>
    <dbReference type="NCBI Taxonomy" id="1552123"/>
    <lineage>
        <taxon>Bacteria</taxon>
        <taxon>Bacillati</taxon>
        <taxon>Bacillota</taxon>
        <taxon>Bacilli</taxon>
        <taxon>Bacillales</taxon>
        <taxon>Listeriaceae</taxon>
        <taxon>Listeria</taxon>
    </lineage>
</organism>
<dbReference type="GO" id="GO:0015074">
    <property type="term" value="P:DNA integration"/>
    <property type="evidence" value="ECO:0007669"/>
    <property type="project" value="InterPro"/>
</dbReference>
<reference evidence="2 3" key="1">
    <citation type="submission" date="2014-05" db="EMBL/GenBank/DDBJ databases">
        <title>Novel Listeriaceae from food processing environments.</title>
        <authorList>
            <person name="den Bakker H.C."/>
        </authorList>
    </citation>
    <scope>NUCLEOTIDE SEQUENCE [LARGE SCALE GENOMIC DNA]</scope>
    <source>
        <strain evidence="2 3">FSL A5-0281</strain>
    </source>
</reference>
<dbReference type="InterPro" id="IPR001584">
    <property type="entry name" value="Integrase_cat-core"/>
</dbReference>
<protein>
    <recommendedName>
        <fullName evidence="1">Integrase catalytic domain-containing protein</fullName>
    </recommendedName>
</protein>
<dbReference type="eggNOG" id="COG2801">
    <property type="taxonomic scope" value="Bacteria"/>
</dbReference>
<gene>
    <name evidence="2" type="ORF">EP57_11405</name>
</gene>
<sequence>MPGYFSKTVFIWASTLNRQFQSDRPLTKLVTDITYLPFGQKLLYLSTIMDLYNREIIAYTIGDKQDAAFVLDTLHQLPPMPQCLMHSDQGSVYTSHSYQEEISGEYAFLML</sequence>
<dbReference type="EMBL" id="JNFA01000024">
    <property type="protein sequence ID" value="KGL40489.1"/>
    <property type="molecule type" value="Genomic_DNA"/>
</dbReference>
<dbReference type="InterPro" id="IPR012337">
    <property type="entry name" value="RNaseH-like_sf"/>
</dbReference>
<dbReference type="PANTHER" id="PTHR46889:SF4">
    <property type="entry name" value="TRANSPOSASE INSO FOR INSERTION SEQUENCE ELEMENT IS911B-RELATED"/>
    <property type="match status" value="1"/>
</dbReference>
<comment type="caution">
    <text evidence="2">The sequence shown here is derived from an EMBL/GenBank/DDBJ whole genome shotgun (WGS) entry which is preliminary data.</text>
</comment>
<dbReference type="SUPFAM" id="SSF53098">
    <property type="entry name" value="Ribonuclease H-like"/>
    <property type="match status" value="1"/>
</dbReference>
<dbReference type="InterPro" id="IPR050900">
    <property type="entry name" value="Transposase_IS3/IS150/IS904"/>
</dbReference>
<dbReference type="PANTHER" id="PTHR46889">
    <property type="entry name" value="TRANSPOSASE INSF FOR INSERTION SEQUENCE IS3B-RELATED"/>
    <property type="match status" value="1"/>
</dbReference>
<dbReference type="STRING" id="1552123.EP57_11405"/>
<accession>A0A099W412</accession>
<dbReference type="PROSITE" id="PS50994">
    <property type="entry name" value="INTEGRASE"/>
    <property type="match status" value="1"/>
</dbReference>
<dbReference type="GO" id="GO:0003676">
    <property type="term" value="F:nucleic acid binding"/>
    <property type="evidence" value="ECO:0007669"/>
    <property type="project" value="InterPro"/>
</dbReference>
<feature type="domain" description="Integrase catalytic" evidence="1">
    <location>
        <begin position="21"/>
        <end position="111"/>
    </location>
</feature>
<evidence type="ECO:0000259" key="1">
    <source>
        <dbReference type="PROSITE" id="PS50994"/>
    </source>
</evidence>